<keyword evidence="5 10" id="KW-0347">Helicase</keyword>
<dbReference type="AlphaFoldDB" id="A0A9X2B5I1"/>
<accession>A0A9X2B5I1</accession>
<dbReference type="GO" id="GO:0000724">
    <property type="term" value="P:double-strand break repair via homologous recombination"/>
    <property type="evidence" value="ECO:0007669"/>
    <property type="project" value="UniProtKB-UniRule"/>
</dbReference>
<keyword evidence="7 10" id="KW-0067">ATP-binding</keyword>
<comment type="miscellaneous">
    <text evidence="10">In the RecBCD complex, RecB has a slow 3'-5' helicase, an exonuclease activity and loads RecA onto ssDNA, RecD has a fast 5'-3' helicase activity, while RecC stimulates the ATPase and processivity of the RecB helicase and contributes to recognition of the Chi site.</text>
</comment>
<dbReference type="Pfam" id="PF04257">
    <property type="entry name" value="Exonuc_V_gamma"/>
    <property type="match status" value="1"/>
</dbReference>
<dbReference type="Proteomes" id="UP001139701">
    <property type="component" value="Unassembled WGS sequence"/>
</dbReference>
<evidence type="ECO:0000256" key="2">
    <source>
        <dbReference type="ARBA" id="ARBA00022741"/>
    </source>
</evidence>
<name>A0A9X2B5I1_9GAMM</name>
<evidence type="ECO:0000256" key="8">
    <source>
        <dbReference type="ARBA" id="ARBA00023125"/>
    </source>
</evidence>
<comment type="subunit">
    <text evidence="10">Heterotrimer of RecB, RecC and RecD. All subunits contribute to DNA-binding.</text>
</comment>
<dbReference type="PANTHER" id="PTHR30591:SF1">
    <property type="entry name" value="RECBCD ENZYME SUBUNIT RECC"/>
    <property type="match status" value="1"/>
</dbReference>
<evidence type="ECO:0000256" key="6">
    <source>
        <dbReference type="ARBA" id="ARBA00022839"/>
    </source>
</evidence>
<keyword evidence="2 10" id="KW-0547">Nucleotide-binding</keyword>
<keyword evidence="9 10" id="KW-0234">DNA repair</keyword>
<dbReference type="PANTHER" id="PTHR30591">
    <property type="entry name" value="RECBCD ENZYME SUBUNIT RECC"/>
    <property type="match status" value="1"/>
</dbReference>
<evidence type="ECO:0000256" key="5">
    <source>
        <dbReference type="ARBA" id="ARBA00022806"/>
    </source>
</evidence>
<keyword evidence="1 10" id="KW-0540">Nuclease</keyword>
<dbReference type="EMBL" id="JAKUML010000002">
    <property type="protein sequence ID" value="MCJ8145583.1"/>
    <property type="molecule type" value="Genomic_DNA"/>
</dbReference>
<evidence type="ECO:0000256" key="1">
    <source>
        <dbReference type="ARBA" id="ARBA00022722"/>
    </source>
</evidence>
<evidence type="ECO:0000313" key="11">
    <source>
        <dbReference type="EMBL" id="MCJ8145583.1"/>
    </source>
</evidence>
<dbReference type="InterPro" id="IPR006697">
    <property type="entry name" value="RecC"/>
</dbReference>
<dbReference type="GO" id="GO:0008854">
    <property type="term" value="F:exodeoxyribonuclease V activity"/>
    <property type="evidence" value="ECO:0007669"/>
    <property type="project" value="InterPro"/>
</dbReference>
<organism evidence="11 12">
    <name type="scientific">Acinetobacter sedimenti</name>
    <dbReference type="NCBI Taxonomy" id="2919922"/>
    <lineage>
        <taxon>Bacteria</taxon>
        <taxon>Pseudomonadati</taxon>
        <taxon>Pseudomonadota</taxon>
        <taxon>Gammaproteobacteria</taxon>
        <taxon>Moraxellales</taxon>
        <taxon>Moraxellaceae</taxon>
        <taxon>Acinetobacter</taxon>
    </lineage>
</organism>
<dbReference type="GO" id="GO:0009338">
    <property type="term" value="C:exodeoxyribonuclease V complex"/>
    <property type="evidence" value="ECO:0007669"/>
    <property type="project" value="InterPro"/>
</dbReference>
<protein>
    <recommendedName>
        <fullName evidence="10">RecBCD enzyme subunit RecC</fullName>
    </recommendedName>
    <alternativeName>
        <fullName evidence="10">Exonuclease V subunit RecC</fullName>
        <shortName evidence="10">ExoV subunit RecC</shortName>
    </alternativeName>
    <alternativeName>
        <fullName evidence="10">Helicase/nuclease RecBCD subunit RecC</fullName>
    </alternativeName>
</protein>
<dbReference type="PIRSF" id="PIRSF000980">
    <property type="entry name" value="RecC"/>
    <property type="match status" value="1"/>
</dbReference>
<dbReference type="GO" id="GO:0005524">
    <property type="term" value="F:ATP binding"/>
    <property type="evidence" value="ECO:0007669"/>
    <property type="project" value="UniProtKB-UniRule"/>
</dbReference>
<comment type="function">
    <text evidence="10">A helicase/nuclease that prepares dsDNA breaks (DSB) for recombinational DNA repair. Binds to DSBs and unwinds DNA via a highly rapid and processive ATP-dependent bidirectional helicase activity. Unwinds dsDNA until it encounters a Chi (crossover hotspot instigator) sequence from the 3' direction. Cuts ssDNA a few nucleotides 3' to the Chi site. The properties and activities of the enzyme are changed at Chi. The Chi-altered holoenzyme produces a long 3'-ssDNA overhang and facilitates RecA-binding to the ssDNA for homologous DNA recombination and repair. Holoenzyme degrades any linearized DNA that is unable to undergo homologous recombination. In the holoenzyme this subunit recognizes the wild-type Chi sequence, and when added to isolated RecB increases its ATP-dependent helicase processivity.</text>
</comment>
<dbReference type="GO" id="GO:0003678">
    <property type="term" value="F:DNA helicase activity"/>
    <property type="evidence" value="ECO:0007669"/>
    <property type="project" value="UniProtKB-UniRule"/>
</dbReference>
<evidence type="ECO:0000256" key="10">
    <source>
        <dbReference type="HAMAP-Rule" id="MF_01486"/>
    </source>
</evidence>
<comment type="caution">
    <text evidence="11">The sequence shown here is derived from an EMBL/GenBank/DDBJ whole genome shotgun (WGS) entry which is preliminary data.</text>
</comment>
<dbReference type="HAMAP" id="MF_01486">
    <property type="entry name" value="RecC"/>
    <property type="match status" value="1"/>
</dbReference>
<dbReference type="Gene3D" id="3.40.50.10930">
    <property type="match status" value="2"/>
</dbReference>
<dbReference type="InterPro" id="IPR027417">
    <property type="entry name" value="P-loop_NTPase"/>
</dbReference>
<reference evidence="11" key="1">
    <citation type="submission" date="2022-02" db="EMBL/GenBank/DDBJ databases">
        <title>Acinetobacter A3.8 sp. nov., isolated from Sediment (Zhairuo Island).</title>
        <authorList>
            <person name="Zheng K."/>
        </authorList>
    </citation>
    <scope>NUCLEOTIDE SEQUENCE</scope>
    <source>
        <strain evidence="11">A3.8</strain>
    </source>
</reference>
<keyword evidence="12" id="KW-1185">Reference proteome</keyword>
<keyword evidence="3 10" id="KW-0227">DNA damage</keyword>
<dbReference type="GO" id="GO:0003677">
    <property type="term" value="F:DNA binding"/>
    <property type="evidence" value="ECO:0007669"/>
    <property type="project" value="UniProtKB-UniRule"/>
</dbReference>
<dbReference type="RefSeq" id="WP_241570292.1">
    <property type="nucleotide sequence ID" value="NZ_JAKUML010000002.1"/>
</dbReference>
<dbReference type="SUPFAM" id="SSF52540">
    <property type="entry name" value="P-loop containing nucleoside triphosphate hydrolases"/>
    <property type="match status" value="2"/>
</dbReference>
<gene>
    <name evidence="10" type="primary">recC</name>
    <name evidence="11" type="ORF">MKI79_01430</name>
</gene>
<keyword evidence="4 10" id="KW-0378">Hydrolase</keyword>
<dbReference type="SUPFAM" id="SSF52980">
    <property type="entry name" value="Restriction endonuclease-like"/>
    <property type="match status" value="1"/>
</dbReference>
<sequence length="1218" mass="140610">MGIDILQSQRPEVLLHALMQDAFQPKTSAQSLLQSTQIVVPNHGIGQWLQQQLAEQQGISANIEFQQLRTLQWQLYQAVLGQEPVLKAPQMLNMKWRIYLFLNKYFSKGLDEKAITASHALYGLFQRVRQHSDAIENALQRSLKQQNLLYWIADQTSRLFANYIVYRGQCVQNCEQTYGLSKSGAVQCRCRQNWLYRWGNDQEILVQKWLRNPEKTGQKSSEHAQPEAVNYQIQQAQQLEQWQRFIWHEEFAEDFQQIESIDQAFWQTLTGEFAEQAIRRLPAQIYIFTLLELPPSQLNFLRRLAQYTHIKIYHYAPSQEYWADSVDPYWKAKYELKYPDAAVYYESRHPLLTRLGKQARDIGALLSQLAGGEEGDWQDHFVEIKPQHLLSKIQSDILHLSEPVADSYALAEDDLSIQIHVCHSTMRQLEVLKDQLTQWLSADSAQKRQPSDIVVLVPNLSEIETQIRTVFHSTHYANLSVNSAVKNDALIPAPMLPVKIAGVPIQDALQLWQSITLRYKLLHQRFSLEYFADWLSLPATLQRFSLTFEQTQRMLELLELAGFKRGFDQAHLAQSLAPHDQDFRFSFRYALDRLALAIAMPEHALFNEILSLESVQTADFELIGKLIEIHHDLDSHRDWLTPQAIDQQQTLAESVALLDTDIADFEICTGWRYVQDALHQFKRIIEVTDSQSVRLPLSFVLDEIESTLSHKVSQTEPTGHITFAQIGQLRPLPYQLVVCLNMDTGTFPNRDAHIPFDLMELLQAELGDRSRLEDDQGAFLDALLQAQDQFWLFYNGFDVQDAEVRDPSSIVQELVQHLDLIVKKVDKNLNQFIDESGLSIPRHLSSIYRVHPLQPFDPKGFTDAKVQRYRSQWWQVAQQIQQPSDTQFFWLDQPPVESSQDVQIMDSSQWIKDLSHPAQHFLRHAGIANVGSLDAFESFEPLQLGGLQKYAVRDYLQQCFLENNTLESDAVLSTEFNDLLLLQDKMPIGKMQNATWQQAQSELDQVLERLSDFGGQVTPLTTKTMRLDEQLQLNIQIPSDESPTNWVSLTASSCHGARALSNWLQYLLWRAYADQSDDLQRVSLFKNLTLIFSGLTQENAQKYIQDWREVWTLQQHQAFTLPPAIFAQVGDKQLKFEIDDDGVEYVAKFKDIEKRWLGQNYYHADFENAYSDQGSSLSPDWALVIAPDEAAKLLNLHTEQYAVRLYKPMLNHLKLITA</sequence>
<keyword evidence="8 10" id="KW-0238">DNA-binding</keyword>
<keyword evidence="6 10" id="KW-0269">Exonuclease</keyword>
<evidence type="ECO:0000313" key="12">
    <source>
        <dbReference type="Proteomes" id="UP001139701"/>
    </source>
</evidence>
<evidence type="ECO:0000256" key="3">
    <source>
        <dbReference type="ARBA" id="ARBA00022763"/>
    </source>
</evidence>
<dbReference type="InterPro" id="IPR011335">
    <property type="entry name" value="Restrct_endonuc-II-like"/>
</dbReference>
<proteinExistence type="inferred from homology"/>
<comment type="similarity">
    <text evidence="10">Belongs to the RecC family.</text>
</comment>
<evidence type="ECO:0000256" key="4">
    <source>
        <dbReference type="ARBA" id="ARBA00022801"/>
    </source>
</evidence>
<evidence type="ECO:0000256" key="9">
    <source>
        <dbReference type="ARBA" id="ARBA00023204"/>
    </source>
</evidence>
<evidence type="ECO:0000256" key="7">
    <source>
        <dbReference type="ARBA" id="ARBA00022840"/>
    </source>
</evidence>
<dbReference type="Gene3D" id="3.40.50.300">
    <property type="entry name" value="P-loop containing nucleotide triphosphate hydrolases"/>
    <property type="match status" value="2"/>
</dbReference>